<evidence type="ECO:0000313" key="2">
    <source>
        <dbReference type="Proteomes" id="UP001265315"/>
    </source>
</evidence>
<sequence length="46" mass="5037">MLVDAGSRFAKGAARLALPFRLRENDAAEMADGDGRERIFLEAAEK</sequence>
<reference evidence="1" key="1">
    <citation type="submission" date="2023-07" db="EMBL/GenBank/DDBJ databases">
        <title>Sorghum-associated microbial communities from plants grown in Nebraska, USA.</title>
        <authorList>
            <person name="Schachtman D."/>
        </authorList>
    </citation>
    <scope>NUCLEOTIDE SEQUENCE</scope>
    <source>
        <strain evidence="1">1457</strain>
    </source>
</reference>
<organism evidence="1 2">
    <name type="scientific">Agrobacterium tumefaciens</name>
    <dbReference type="NCBI Taxonomy" id="358"/>
    <lineage>
        <taxon>Bacteria</taxon>
        <taxon>Pseudomonadati</taxon>
        <taxon>Pseudomonadota</taxon>
        <taxon>Alphaproteobacteria</taxon>
        <taxon>Hyphomicrobiales</taxon>
        <taxon>Rhizobiaceae</taxon>
        <taxon>Rhizobium/Agrobacterium group</taxon>
        <taxon>Agrobacterium</taxon>
        <taxon>Agrobacterium tumefaciens complex</taxon>
    </lineage>
</organism>
<protein>
    <submittedName>
        <fullName evidence="1">Uncharacterized protein</fullName>
    </submittedName>
</protein>
<gene>
    <name evidence="1" type="ORF">J2W61_003748</name>
</gene>
<accession>A0AAW8LXZ5</accession>
<proteinExistence type="predicted"/>
<dbReference type="RefSeq" id="WP_162996202.1">
    <property type="nucleotide sequence ID" value="NZ_CP033032.1"/>
</dbReference>
<dbReference type="AlphaFoldDB" id="A0AAW8LXZ5"/>
<dbReference type="Proteomes" id="UP001265315">
    <property type="component" value="Unassembled WGS sequence"/>
</dbReference>
<evidence type="ECO:0000313" key="1">
    <source>
        <dbReference type="EMBL" id="MDR6703876.1"/>
    </source>
</evidence>
<comment type="caution">
    <text evidence="1">The sequence shown here is derived from an EMBL/GenBank/DDBJ whole genome shotgun (WGS) entry which is preliminary data.</text>
</comment>
<dbReference type="EMBL" id="JAVDSW010000003">
    <property type="protein sequence ID" value="MDR6703876.1"/>
    <property type="molecule type" value="Genomic_DNA"/>
</dbReference>
<name>A0AAW8LXZ5_AGRTU</name>